<evidence type="ECO:0000313" key="2">
    <source>
        <dbReference type="Proteomes" id="UP001163603"/>
    </source>
</evidence>
<organism evidence="1 2">
    <name type="scientific">Pistacia integerrima</name>
    <dbReference type="NCBI Taxonomy" id="434235"/>
    <lineage>
        <taxon>Eukaryota</taxon>
        <taxon>Viridiplantae</taxon>
        <taxon>Streptophyta</taxon>
        <taxon>Embryophyta</taxon>
        <taxon>Tracheophyta</taxon>
        <taxon>Spermatophyta</taxon>
        <taxon>Magnoliopsida</taxon>
        <taxon>eudicotyledons</taxon>
        <taxon>Gunneridae</taxon>
        <taxon>Pentapetalae</taxon>
        <taxon>rosids</taxon>
        <taxon>malvids</taxon>
        <taxon>Sapindales</taxon>
        <taxon>Anacardiaceae</taxon>
        <taxon>Pistacia</taxon>
    </lineage>
</organism>
<proteinExistence type="predicted"/>
<comment type="caution">
    <text evidence="1">The sequence shown here is derived from an EMBL/GenBank/DDBJ whole genome shotgun (WGS) entry which is preliminary data.</text>
</comment>
<accession>A0ACC0YWS0</accession>
<gene>
    <name evidence="1" type="ORF">Pint_18336</name>
</gene>
<dbReference type="Proteomes" id="UP001163603">
    <property type="component" value="Chromosome 4"/>
</dbReference>
<keyword evidence="2" id="KW-1185">Reference proteome</keyword>
<reference evidence="2" key="1">
    <citation type="journal article" date="2023" name="G3 (Bethesda)">
        <title>Genome assembly and association tests identify interacting loci associated with vigor, precocity, and sex in interspecific pistachio rootstocks.</title>
        <authorList>
            <person name="Palmer W."/>
            <person name="Jacygrad E."/>
            <person name="Sagayaradj S."/>
            <person name="Cavanaugh K."/>
            <person name="Han R."/>
            <person name="Bertier L."/>
            <person name="Beede B."/>
            <person name="Kafkas S."/>
            <person name="Golino D."/>
            <person name="Preece J."/>
            <person name="Michelmore R."/>
        </authorList>
    </citation>
    <scope>NUCLEOTIDE SEQUENCE [LARGE SCALE GENOMIC DNA]</scope>
</reference>
<protein>
    <submittedName>
        <fullName evidence="1">Uncharacterized protein</fullName>
    </submittedName>
</protein>
<sequence>MALQLQCENCTQPIKSTIFTHFNFQTQPISHQTITSSISSFKPTSLISITKESL</sequence>
<dbReference type="EMBL" id="CM047739">
    <property type="protein sequence ID" value="KAJ0043194.1"/>
    <property type="molecule type" value="Genomic_DNA"/>
</dbReference>
<name>A0ACC0YWS0_9ROSI</name>
<evidence type="ECO:0000313" key="1">
    <source>
        <dbReference type="EMBL" id="KAJ0043194.1"/>
    </source>
</evidence>